<sequence length="154" mass="17601">MFCLFLISSIVALNVGRYTFPVEQLIANTTSYSVEFEDEMFYFNYLNPVIPPSQCYIEFDSVALADEGIEFCIPVGLLDTVQHSLIQDTPSSQPKGVRTTYKDEEGDVSITFDVVCNRVEKRIVQRSPTYEYLVTWQHPAGCPRLSSRLDRVRL</sequence>
<feature type="signal peptide" evidence="1">
    <location>
        <begin position="1"/>
        <end position="16"/>
    </location>
</feature>
<keyword evidence="1" id="KW-0732">Signal</keyword>
<gene>
    <name evidence="2" type="ORF">BLNAU_6959</name>
</gene>
<evidence type="ECO:0000256" key="1">
    <source>
        <dbReference type="SAM" id="SignalP"/>
    </source>
</evidence>
<reference evidence="2 3" key="1">
    <citation type="journal article" date="2022" name="bioRxiv">
        <title>Genomics of Preaxostyla Flagellates Illuminates Evolutionary Transitions and the Path Towards Mitochondrial Loss.</title>
        <authorList>
            <person name="Novak L.V.F."/>
            <person name="Treitli S.C."/>
            <person name="Pyrih J."/>
            <person name="Halakuc P."/>
            <person name="Pipaliya S.V."/>
            <person name="Vacek V."/>
            <person name="Brzon O."/>
            <person name="Soukal P."/>
            <person name="Eme L."/>
            <person name="Dacks J.B."/>
            <person name="Karnkowska A."/>
            <person name="Elias M."/>
            <person name="Hampl V."/>
        </authorList>
    </citation>
    <scope>NUCLEOTIDE SEQUENCE [LARGE SCALE GENOMIC DNA]</scope>
    <source>
        <strain evidence="2">NAU3</strain>
        <tissue evidence="2">Gut</tissue>
    </source>
</reference>
<comment type="caution">
    <text evidence="2">The sequence shown here is derived from an EMBL/GenBank/DDBJ whole genome shotgun (WGS) entry which is preliminary data.</text>
</comment>
<protein>
    <submittedName>
        <fullName evidence="2">Uncharacterized protein</fullName>
    </submittedName>
</protein>
<name>A0ABQ9Y2R4_9EUKA</name>
<evidence type="ECO:0000313" key="3">
    <source>
        <dbReference type="Proteomes" id="UP001281761"/>
    </source>
</evidence>
<organism evidence="2 3">
    <name type="scientific">Blattamonas nauphoetae</name>
    <dbReference type="NCBI Taxonomy" id="2049346"/>
    <lineage>
        <taxon>Eukaryota</taxon>
        <taxon>Metamonada</taxon>
        <taxon>Preaxostyla</taxon>
        <taxon>Oxymonadida</taxon>
        <taxon>Blattamonas</taxon>
    </lineage>
</organism>
<accession>A0ABQ9Y2R4</accession>
<dbReference type="Proteomes" id="UP001281761">
    <property type="component" value="Unassembled WGS sequence"/>
</dbReference>
<dbReference type="EMBL" id="JARBJD010000041">
    <property type="protein sequence ID" value="KAK2958033.1"/>
    <property type="molecule type" value="Genomic_DNA"/>
</dbReference>
<proteinExistence type="predicted"/>
<keyword evidence="3" id="KW-1185">Reference proteome</keyword>
<evidence type="ECO:0000313" key="2">
    <source>
        <dbReference type="EMBL" id="KAK2958033.1"/>
    </source>
</evidence>
<feature type="chain" id="PRO_5045475807" evidence="1">
    <location>
        <begin position="17"/>
        <end position="154"/>
    </location>
</feature>